<accession>A0A9Y1PSW2</accession>
<dbReference type="Pfam" id="PF13417">
    <property type="entry name" value="GST_N_3"/>
    <property type="match status" value="1"/>
</dbReference>
<evidence type="ECO:0000259" key="1">
    <source>
        <dbReference type="PROSITE" id="PS50404"/>
    </source>
</evidence>
<reference evidence="3" key="1">
    <citation type="submission" date="2023-03" db="EMBL/GenBank/DDBJ databases">
        <title>Sublethal effects of Halofenozide on larval development and detoxification in the brassica leaf beetle Phaedon brassicae (Coleoptera: Chrysomelidae).</title>
        <authorList>
            <person name="Zhang W."/>
        </authorList>
    </citation>
    <scope>NUCLEOTIDE SEQUENCE</scope>
    <source>
        <strain evidence="3">JXAU</strain>
    </source>
</reference>
<dbReference type="InterPro" id="IPR004045">
    <property type="entry name" value="Glutathione_S-Trfase_N"/>
</dbReference>
<evidence type="ECO:0000313" key="3">
    <source>
        <dbReference type="EMBL" id="WET52677.1"/>
    </source>
</evidence>
<evidence type="ECO:0000259" key="2">
    <source>
        <dbReference type="PROSITE" id="PS50405"/>
    </source>
</evidence>
<proteinExistence type="evidence at transcript level"/>
<organism evidence="3">
    <name type="scientific">Phaedon brassicae</name>
    <name type="common">daikon leaf beetle</name>
    <dbReference type="NCBI Taxonomy" id="154011"/>
    <lineage>
        <taxon>Eukaryota</taxon>
        <taxon>Metazoa</taxon>
        <taxon>Ecdysozoa</taxon>
        <taxon>Arthropoda</taxon>
        <taxon>Hexapoda</taxon>
        <taxon>Insecta</taxon>
        <taxon>Pterygota</taxon>
        <taxon>Neoptera</taxon>
        <taxon>Endopterygota</taxon>
        <taxon>Coleoptera</taxon>
        <taxon>Polyphaga</taxon>
        <taxon>Cucujiformia</taxon>
        <taxon>Chrysomeloidea</taxon>
        <taxon>Chrysomelidae</taxon>
        <taxon>Chrysomelinae</taxon>
        <taxon>Chrysomelini</taxon>
        <taxon>Phaedon</taxon>
    </lineage>
</organism>
<dbReference type="AlphaFoldDB" id="A0A9Y1PSW2"/>
<sequence length="198" mass="22183">MTGLKLYYFDLPGIAEQIRLTFRMGNIPFEDIRISMESWMTEHKAKAPAGTVPYLVLDNGSVLCESGAILMYAAARAGLIPTDPVHGAYAQQALDLLASLTPIMRRFYMEPNNKEEICAAMKARCVLIDKVIGKTLSADGYVAGNRLSYADISVYSWTKKTLPFLQHDLGREVLRECPALRRVTELVEKEPKIQAYYS</sequence>
<dbReference type="GO" id="GO:0004364">
    <property type="term" value="F:glutathione transferase activity"/>
    <property type="evidence" value="ECO:0007669"/>
    <property type="project" value="TreeGrafter"/>
</dbReference>
<dbReference type="PROSITE" id="PS50405">
    <property type="entry name" value="GST_CTER"/>
    <property type="match status" value="1"/>
</dbReference>
<dbReference type="SFLD" id="SFLDS00019">
    <property type="entry name" value="Glutathione_Transferase_(cytos"/>
    <property type="match status" value="1"/>
</dbReference>
<dbReference type="GO" id="GO:0006749">
    <property type="term" value="P:glutathione metabolic process"/>
    <property type="evidence" value="ECO:0007669"/>
    <property type="project" value="TreeGrafter"/>
</dbReference>
<feature type="domain" description="GST C-terminal" evidence="2">
    <location>
        <begin position="83"/>
        <end position="198"/>
    </location>
</feature>
<dbReference type="SUPFAM" id="SSF52833">
    <property type="entry name" value="Thioredoxin-like"/>
    <property type="match status" value="1"/>
</dbReference>
<dbReference type="InterPro" id="IPR010987">
    <property type="entry name" value="Glutathione-S-Trfase_C-like"/>
</dbReference>
<protein>
    <submittedName>
        <fullName evidence="3">Glutathione S-transferase</fullName>
    </submittedName>
</protein>
<dbReference type="InterPro" id="IPR036282">
    <property type="entry name" value="Glutathione-S-Trfase_C_sf"/>
</dbReference>
<dbReference type="PANTHER" id="PTHR11571:SF150">
    <property type="entry name" value="GLUTATHIONE S-TRANSFERASE"/>
    <property type="match status" value="1"/>
</dbReference>
<dbReference type="InterPro" id="IPR004046">
    <property type="entry name" value="GST_C"/>
</dbReference>
<dbReference type="Gene3D" id="1.20.1050.10">
    <property type="match status" value="1"/>
</dbReference>
<dbReference type="EMBL" id="OQ675210">
    <property type="protein sequence ID" value="WET52677.1"/>
    <property type="molecule type" value="mRNA"/>
</dbReference>
<dbReference type="PANTHER" id="PTHR11571">
    <property type="entry name" value="GLUTATHIONE S-TRANSFERASE"/>
    <property type="match status" value="1"/>
</dbReference>
<dbReference type="InterPro" id="IPR040079">
    <property type="entry name" value="Glutathione_S-Trfase"/>
</dbReference>
<dbReference type="CDD" id="cd03039">
    <property type="entry name" value="GST_N_Sigma_like"/>
    <property type="match status" value="1"/>
</dbReference>
<name>A0A9Y1PSW2_9CUCU</name>
<dbReference type="PROSITE" id="PS50404">
    <property type="entry name" value="GST_NTER"/>
    <property type="match status" value="1"/>
</dbReference>
<dbReference type="Gene3D" id="3.40.30.10">
    <property type="entry name" value="Glutaredoxin"/>
    <property type="match status" value="1"/>
</dbReference>
<dbReference type="SUPFAM" id="SSF47616">
    <property type="entry name" value="GST C-terminal domain-like"/>
    <property type="match status" value="1"/>
</dbReference>
<dbReference type="InterPro" id="IPR036249">
    <property type="entry name" value="Thioredoxin-like_sf"/>
</dbReference>
<dbReference type="Pfam" id="PF14497">
    <property type="entry name" value="GST_C_3"/>
    <property type="match status" value="1"/>
</dbReference>
<dbReference type="InterPro" id="IPR050213">
    <property type="entry name" value="GST_superfamily"/>
</dbReference>
<feature type="domain" description="GST N-terminal" evidence="1">
    <location>
        <begin position="2"/>
        <end position="81"/>
    </location>
</feature>